<keyword evidence="1" id="KW-0812">Transmembrane</keyword>
<evidence type="ECO:0000256" key="1">
    <source>
        <dbReference type="SAM" id="Phobius"/>
    </source>
</evidence>
<proteinExistence type="predicted"/>
<sequence>MFVEDGMGAIVLAVVYGFFFLSTLLFSSPLIAAVDIYICLLQAAHDYSKLKGITEDAATSLFFGFFFFFFQSCKLRIVWLNVEGTSALSMQTLIIRIFFNPPKSQVW</sequence>
<feature type="transmembrane region" description="Helical" evidence="1">
    <location>
        <begin position="77"/>
        <end position="99"/>
    </location>
</feature>
<keyword evidence="1" id="KW-0472">Membrane</keyword>
<feature type="transmembrane region" description="Helical" evidence="1">
    <location>
        <begin position="12"/>
        <end position="41"/>
    </location>
</feature>
<dbReference type="Proteomes" id="UP000593567">
    <property type="component" value="Unassembled WGS sequence"/>
</dbReference>
<reference evidence="2" key="1">
    <citation type="submission" date="2020-06" db="EMBL/GenBank/DDBJ databases">
        <title>Draft genome of Bugula neritina, a colonial animal packing powerful symbionts and potential medicines.</title>
        <authorList>
            <person name="Rayko M."/>
        </authorList>
    </citation>
    <scope>NUCLEOTIDE SEQUENCE [LARGE SCALE GENOMIC DNA]</scope>
    <source>
        <strain evidence="2">Kwan_BN1</strain>
    </source>
</reference>
<dbReference type="AlphaFoldDB" id="A0A7J7IWT8"/>
<feature type="transmembrane region" description="Helical" evidence="1">
    <location>
        <begin position="53"/>
        <end position="71"/>
    </location>
</feature>
<organism evidence="2 3">
    <name type="scientific">Bugula neritina</name>
    <name type="common">Brown bryozoan</name>
    <name type="synonym">Sertularia neritina</name>
    <dbReference type="NCBI Taxonomy" id="10212"/>
    <lineage>
        <taxon>Eukaryota</taxon>
        <taxon>Metazoa</taxon>
        <taxon>Spiralia</taxon>
        <taxon>Lophotrochozoa</taxon>
        <taxon>Bryozoa</taxon>
        <taxon>Gymnolaemata</taxon>
        <taxon>Cheilostomatida</taxon>
        <taxon>Flustrina</taxon>
        <taxon>Buguloidea</taxon>
        <taxon>Bugulidae</taxon>
        <taxon>Bugula</taxon>
    </lineage>
</organism>
<comment type="caution">
    <text evidence="2">The sequence shown here is derived from an EMBL/GenBank/DDBJ whole genome shotgun (WGS) entry which is preliminary data.</text>
</comment>
<evidence type="ECO:0000313" key="2">
    <source>
        <dbReference type="EMBL" id="KAF6017891.1"/>
    </source>
</evidence>
<evidence type="ECO:0000313" key="3">
    <source>
        <dbReference type="Proteomes" id="UP000593567"/>
    </source>
</evidence>
<name>A0A7J7IWT8_BUGNE</name>
<keyword evidence="3" id="KW-1185">Reference proteome</keyword>
<gene>
    <name evidence="2" type="ORF">EB796_023802</name>
</gene>
<accession>A0A7J7IWT8</accession>
<keyword evidence="1" id="KW-1133">Transmembrane helix</keyword>
<dbReference type="EMBL" id="VXIV02003352">
    <property type="protein sequence ID" value="KAF6017891.1"/>
    <property type="molecule type" value="Genomic_DNA"/>
</dbReference>
<protein>
    <submittedName>
        <fullName evidence="2">Uncharacterized protein</fullName>
    </submittedName>
</protein>